<dbReference type="Gene3D" id="3.10.450.50">
    <property type="match status" value="1"/>
</dbReference>
<organism evidence="2 3">
    <name type="scientific">Klenkia soli</name>
    <dbReference type="NCBI Taxonomy" id="1052260"/>
    <lineage>
        <taxon>Bacteria</taxon>
        <taxon>Bacillati</taxon>
        <taxon>Actinomycetota</taxon>
        <taxon>Actinomycetes</taxon>
        <taxon>Geodermatophilales</taxon>
        <taxon>Geodermatophilaceae</taxon>
        <taxon>Klenkia</taxon>
    </lineage>
</organism>
<gene>
    <name evidence="2" type="ORF">SAMN05660199_01675</name>
</gene>
<dbReference type="AlphaFoldDB" id="A0A1H0I406"/>
<dbReference type="STRING" id="1052260.SAMN05660199_01675"/>
<dbReference type="InterPro" id="IPR032710">
    <property type="entry name" value="NTF2-like_dom_sf"/>
</dbReference>
<dbReference type="Proteomes" id="UP000199088">
    <property type="component" value="Unassembled WGS sequence"/>
</dbReference>
<feature type="domain" description="DUF4440" evidence="1">
    <location>
        <begin position="19"/>
        <end position="114"/>
    </location>
</feature>
<reference evidence="3" key="1">
    <citation type="submission" date="2016-10" db="EMBL/GenBank/DDBJ databases">
        <authorList>
            <person name="Varghese N."/>
            <person name="Submissions S."/>
        </authorList>
    </citation>
    <scope>NUCLEOTIDE SEQUENCE [LARGE SCALE GENOMIC DNA]</scope>
    <source>
        <strain evidence="3">DSM 45843</strain>
    </source>
</reference>
<dbReference type="InterPro" id="IPR027843">
    <property type="entry name" value="DUF4440"/>
</dbReference>
<accession>A0A1H0I406</accession>
<dbReference type="EMBL" id="FNIR01000004">
    <property type="protein sequence ID" value="SDO26174.1"/>
    <property type="molecule type" value="Genomic_DNA"/>
</dbReference>
<dbReference type="Pfam" id="PF14534">
    <property type="entry name" value="DUF4440"/>
    <property type="match status" value="1"/>
</dbReference>
<sequence length="133" mass="14158">MVPAEADDDGVTAAVEGELALLDPAVRSSRARVEELLHPGFVEVGRSGRRWSRSEMVEALAQDLSLAGAEVVVDEVRGECLAGDVVHLTYRSTVDGATAFRSSLWRRTPGGWQLWFHQGTPLSSTAAGAPAGE</sequence>
<name>A0A1H0I406_9ACTN</name>
<protein>
    <recommendedName>
        <fullName evidence="1">DUF4440 domain-containing protein</fullName>
    </recommendedName>
</protein>
<dbReference type="SUPFAM" id="SSF54427">
    <property type="entry name" value="NTF2-like"/>
    <property type="match status" value="1"/>
</dbReference>
<dbReference type="OrthoDB" id="7845843at2"/>
<evidence type="ECO:0000259" key="1">
    <source>
        <dbReference type="Pfam" id="PF14534"/>
    </source>
</evidence>
<dbReference type="RefSeq" id="WP_091242888.1">
    <property type="nucleotide sequence ID" value="NZ_FNIR01000004.1"/>
</dbReference>
<proteinExistence type="predicted"/>
<evidence type="ECO:0000313" key="3">
    <source>
        <dbReference type="Proteomes" id="UP000199088"/>
    </source>
</evidence>
<keyword evidence="3" id="KW-1185">Reference proteome</keyword>
<evidence type="ECO:0000313" key="2">
    <source>
        <dbReference type="EMBL" id="SDO26174.1"/>
    </source>
</evidence>